<feature type="compositionally biased region" description="Low complexity" evidence="1">
    <location>
        <begin position="270"/>
        <end position="279"/>
    </location>
</feature>
<reference evidence="2" key="1">
    <citation type="journal article" date="2020" name="Nature">
        <title>Giant virus diversity and host interactions through global metagenomics.</title>
        <authorList>
            <person name="Schulz F."/>
            <person name="Roux S."/>
            <person name="Paez-Espino D."/>
            <person name="Jungbluth S."/>
            <person name="Walsh D.A."/>
            <person name="Denef V.J."/>
            <person name="McMahon K.D."/>
            <person name="Konstantinidis K.T."/>
            <person name="Eloe-Fadrosh E.A."/>
            <person name="Kyrpides N.C."/>
            <person name="Woyke T."/>
        </authorList>
    </citation>
    <scope>NUCLEOTIDE SEQUENCE</scope>
    <source>
        <strain evidence="2">GVMAG-M-3300009068-25</strain>
    </source>
</reference>
<evidence type="ECO:0000313" key="2">
    <source>
        <dbReference type="EMBL" id="QHT30057.1"/>
    </source>
</evidence>
<proteinExistence type="predicted"/>
<name>A0A6C0ELW7_9ZZZZ</name>
<feature type="region of interest" description="Disordered" evidence="1">
    <location>
        <begin position="166"/>
        <end position="216"/>
    </location>
</feature>
<feature type="region of interest" description="Disordered" evidence="1">
    <location>
        <begin position="314"/>
        <end position="349"/>
    </location>
</feature>
<dbReference type="AlphaFoldDB" id="A0A6C0ELW7"/>
<accession>A0A6C0ELW7</accession>
<feature type="compositionally biased region" description="Polar residues" evidence="1">
    <location>
        <begin position="314"/>
        <end position="332"/>
    </location>
</feature>
<protein>
    <submittedName>
        <fullName evidence="2">Uncharacterized protein</fullName>
    </submittedName>
</protein>
<evidence type="ECO:0000256" key="1">
    <source>
        <dbReference type="SAM" id="MobiDB-lite"/>
    </source>
</evidence>
<feature type="region of interest" description="Disordered" evidence="1">
    <location>
        <begin position="243"/>
        <end position="279"/>
    </location>
</feature>
<sequence>MRKWILFALIGLVLLYVFGSREGFQDTNTIKGPPYGESDYSQIARMMPGTLIAAIHDAKPDANPSTTAGQRVLVQGDIENIMSVFHTSVYQPASTSLTAGDVDRFLSTYPLTPMMSANKADVKTLLVAYFVTPTHGSANAELTKSQKNAASYAENSGYADILKSMQDANNGPLPSPINESADIDTGAARPTTGPVFATGGPFSGQSGTGRGSGASAAAGMTGNTYGSSGPMASLSPFDFYPKSSMSAPSPAPPGSSLRVKGPSWGGKGQSASSASASSSIPNPFLYGPGSGNKGSGSGDGFGFGFPQINSMDVTMLPSTDSLGSNPENQYAVTSRVPGDQDLVPNPYLQSTSYSLANNSQKTDPVPFLANFSAFQR</sequence>
<dbReference type="EMBL" id="MN738889">
    <property type="protein sequence ID" value="QHT30057.1"/>
    <property type="molecule type" value="Genomic_DNA"/>
</dbReference>
<organism evidence="2">
    <name type="scientific">viral metagenome</name>
    <dbReference type="NCBI Taxonomy" id="1070528"/>
    <lineage>
        <taxon>unclassified sequences</taxon>
        <taxon>metagenomes</taxon>
        <taxon>organismal metagenomes</taxon>
    </lineage>
</organism>